<protein>
    <submittedName>
        <fullName evidence="1">Uncharacterized protein</fullName>
    </submittedName>
</protein>
<dbReference type="Proteomes" id="UP000588051">
    <property type="component" value="Unassembled WGS sequence"/>
</dbReference>
<dbReference type="EMBL" id="JABXYJ010000002">
    <property type="protein sequence ID" value="NVO77128.1"/>
    <property type="molecule type" value="Genomic_DNA"/>
</dbReference>
<organism evidence="1 2">
    <name type="scientific">Undibacterium oligocarboniphilum</name>
    <dbReference type="NCBI Taxonomy" id="666702"/>
    <lineage>
        <taxon>Bacteria</taxon>
        <taxon>Pseudomonadati</taxon>
        <taxon>Pseudomonadota</taxon>
        <taxon>Betaproteobacteria</taxon>
        <taxon>Burkholderiales</taxon>
        <taxon>Oxalobacteraceae</taxon>
        <taxon>Undibacterium</taxon>
    </lineage>
</organism>
<reference evidence="1 2" key="1">
    <citation type="submission" date="2020-06" db="EMBL/GenBank/DDBJ databases">
        <authorList>
            <person name="Qiu C."/>
            <person name="Liu Z."/>
        </authorList>
    </citation>
    <scope>NUCLEOTIDE SEQUENCE [LARGE SCALE GENOMIC DNA]</scope>
    <source>
        <strain evidence="1 2">EM 1</strain>
    </source>
</reference>
<name>A0A850QCR4_9BURK</name>
<dbReference type="RefSeq" id="WP_176802388.1">
    <property type="nucleotide sequence ID" value="NZ_JABXYJ010000002.1"/>
</dbReference>
<gene>
    <name evidence="1" type="ORF">HV832_04720</name>
</gene>
<dbReference type="AlphaFoldDB" id="A0A850QCR4"/>
<proteinExistence type="predicted"/>
<evidence type="ECO:0000313" key="2">
    <source>
        <dbReference type="Proteomes" id="UP000588051"/>
    </source>
</evidence>
<sequence length="90" mass="10169">MLKAPLYVLEYTPKTIEAVLSSSALEGREVEVDVYDKRDAAKKHTAIGHRLAAQGDVFRVRVLTDSGIHEDEWNYAILRESAGRSRKIKK</sequence>
<comment type="caution">
    <text evidence="1">The sequence shown here is derived from an EMBL/GenBank/DDBJ whole genome shotgun (WGS) entry which is preliminary data.</text>
</comment>
<keyword evidence="2" id="KW-1185">Reference proteome</keyword>
<evidence type="ECO:0000313" key="1">
    <source>
        <dbReference type="EMBL" id="NVO77128.1"/>
    </source>
</evidence>
<accession>A0A850QCR4</accession>